<name>A0AA40LGL6_CNENI</name>
<dbReference type="PANTHER" id="PTHR10424:SF73">
    <property type="entry name" value="ENDOGENOUS RETROVIRUS GROUP FC1 ENV POLYPROTEIN-RELATED"/>
    <property type="match status" value="1"/>
</dbReference>
<comment type="caution">
    <text evidence="2">The sequence shown here is derived from an EMBL/GenBank/DDBJ whole genome shotgun (WGS) entry which is preliminary data.</text>
</comment>
<proteinExistence type="predicted"/>
<dbReference type="InterPro" id="IPR018154">
    <property type="entry name" value="TLV/ENV_coat_polyprotein"/>
</dbReference>
<dbReference type="PANTHER" id="PTHR10424">
    <property type="entry name" value="VIRAL ENVELOPE PROTEIN"/>
    <property type="match status" value="1"/>
</dbReference>
<dbReference type="SUPFAM" id="SSF58069">
    <property type="entry name" value="Virus ectodomain"/>
    <property type="match status" value="1"/>
</dbReference>
<gene>
    <name evidence="2" type="ORF">QTO34_008731</name>
</gene>
<organism evidence="2 3">
    <name type="scientific">Cnephaeus nilssonii</name>
    <name type="common">Northern bat</name>
    <name type="synonym">Eptesicus nilssonii</name>
    <dbReference type="NCBI Taxonomy" id="3371016"/>
    <lineage>
        <taxon>Eukaryota</taxon>
        <taxon>Metazoa</taxon>
        <taxon>Chordata</taxon>
        <taxon>Craniata</taxon>
        <taxon>Vertebrata</taxon>
        <taxon>Euteleostomi</taxon>
        <taxon>Mammalia</taxon>
        <taxon>Eutheria</taxon>
        <taxon>Laurasiatheria</taxon>
        <taxon>Chiroptera</taxon>
        <taxon>Yangochiroptera</taxon>
        <taxon>Vespertilionidae</taxon>
        <taxon>Cnephaeus</taxon>
    </lineage>
</organism>
<keyword evidence="3" id="KW-1185">Reference proteome</keyword>
<dbReference type="Gene3D" id="1.10.287.210">
    <property type="match status" value="1"/>
</dbReference>
<dbReference type="EMBL" id="JAULJE010000020">
    <property type="protein sequence ID" value="KAK1330793.1"/>
    <property type="molecule type" value="Genomic_DNA"/>
</dbReference>
<protein>
    <submittedName>
        <fullName evidence="2">Uncharacterized protein</fullName>
    </submittedName>
</protein>
<sequence>MCLSPKTFAGCHPDRLQIALESTTASLASLQRQVTSVAQIALQNRRALDLLAAKRGGTCMFLQDINESGVVEQNVQTLTKLSEELPPCLLKFIRSRIAEMSPVTVNQLLLHPYTRLPLTLNQPLPDPGL</sequence>
<dbReference type="Proteomes" id="UP001177744">
    <property type="component" value="Unassembled WGS sequence"/>
</dbReference>
<dbReference type="AlphaFoldDB" id="A0AA40LGL6"/>
<accession>A0AA40LGL6</accession>
<evidence type="ECO:0000313" key="2">
    <source>
        <dbReference type="EMBL" id="KAK1330793.1"/>
    </source>
</evidence>
<dbReference type="Pfam" id="PF00429">
    <property type="entry name" value="TLV_coat"/>
    <property type="match status" value="1"/>
</dbReference>
<reference evidence="2" key="1">
    <citation type="submission" date="2023-06" db="EMBL/GenBank/DDBJ databases">
        <title>Reference genome for the Northern bat (Eptesicus nilssonii), a most northern bat species.</title>
        <authorList>
            <person name="Laine V.N."/>
            <person name="Pulliainen A.T."/>
            <person name="Lilley T.M."/>
        </authorList>
    </citation>
    <scope>NUCLEOTIDE SEQUENCE</scope>
    <source>
        <strain evidence="2">BLF_Eptnil</strain>
        <tissue evidence="2">Kidney</tissue>
    </source>
</reference>
<evidence type="ECO:0000256" key="1">
    <source>
        <dbReference type="ARBA" id="ARBA00023157"/>
    </source>
</evidence>
<evidence type="ECO:0000313" key="3">
    <source>
        <dbReference type="Proteomes" id="UP001177744"/>
    </source>
</evidence>
<keyword evidence="1" id="KW-1015">Disulfide bond</keyword>